<evidence type="ECO:0000256" key="4">
    <source>
        <dbReference type="ARBA" id="ARBA00008372"/>
    </source>
</evidence>
<keyword evidence="8" id="KW-0479">Metal-binding</keyword>
<evidence type="ECO:0000256" key="3">
    <source>
        <dbReference type="ARBA" id="ARBA00004496"/>
    </source>
</evidence>
<keyword evidence="14" id="KW-0539">Nucleus</keyword>
<dbReference type="KEGG" id="eiv:EIN_223680"/>
<dbReference type="OMA" id="IKFMMRA"/>
<dbReference type="InterPro" id="IPR036397">
    <property type="entry name" value="RNaseH_sf"/>
</dbReference>
<dbReference type="VEuPathDB" id="AmoebaDB:EIN_223680"/>
<dbReference type="InterPro" id="IPR012337">
    <property type="entry name" value="RNaseH-like_sf"/>
</dbReference>
<comment type="similarity">
    <text evidence="4">Belongs to the CAF1 family.</text>
</comment>
<dbReference type="GO" id="GO:0030014">
    <property type="term" value="C:CCR4-NOT complex"/>
    <property type="evidence" value="ECO:0007669"/>
    <property type="project" value="InterPro"/>
</dbReference>
<evidence type="ECO:0000256" key="11">
    <source>
        <dbReference type="ARBA" id="ARBA00022884"/>
    </source>
</evidence>
<sequence>MQPYGNMEYPFVPQQFYAPFTMPQFSPLRAIPQQRQFPYVPEQNFTTSYFTDVNQSNLQEEMMKISELIDNYPYVSMDTEFPGFSSKTSSTLQDSTDPDEHYAFLKSNVDDLKIIQVGITLQNKKGQYPDDVRTWQFNFKFDAENDESSSESIQLLQKAGINFSEFKKSGILPEDFGEAIMGSGLVLNENTHWLTFHSGYDFGYFLKLLTCEKLPSNIDLFLKKLRIFFPNIIDLKEVTSRLGQGYHGSLQSIASGLGVQRIGTMHQAGSDSLITGGLYFKLKEKYPEFSDDTFNGLLFGFNAE</sequence>
<dbReference type="PANTHER" id="PTHR10797">
    <property type="entry name" value="CCR4-NOT TRANSCRIPTION COMPLEX SUBUNIT"/>
    <property type="match status" value="1"/>
</dbReference>
<dbReference type="SUPFAM" id="SSF53098">
    <property type="entry name" value="Ribonuclease H-like"/>
    <property type="match status" value="1"/>
</dbReference>
<evidence type="ECO:0000256" key="7">
    <source>
        <dbReference type="ARBA" id="ARBA00022722"/>
    </source>
</evidence>
<dbReference type="GO" id="GO:0003723">
    <property type="term" value="F:RNA binding"/>
    <property type="evidence" value="ECO:0007669"/>
    <property type="project" value="UniProtKB-KW"/>
</dbReference>
<keyword evidence="10" id="KW-0269">Exonuclease</keyword>
<evidence type="ECO:0000256" key="2">
    <source>
        <dbReference type="ARBA" id="ARBA00004123"/>
    </source>
</evidence>
<dbReference type="GeneID" id="14887383"/>
<dbReference type="GO" id="GO:0005737">
    <property type="term" value="C:cytoplasm"/>
    <property type="evidence" value="ECO:0007669"/>
    <property type="project" value="UniProtKB-SubCell"/>
</dbReference>
<dbReference type="AlphaFoldDB" id="A0A0A1U5M2"/>
<dbReference type="GO" id="GO:0004535">
    <property type="term" value="F:poly(A)-specific ribonuclease activity"/>
    <property type="evidence" value="ECO:0007669"/>
    <property type="project" value="UniProtKB-EC"/>
</dbReference>
<keyword evidence="9 15" id="KW-0378">Hydrolase</keyword>
<evidence type="ECO:0000256" key="14">
    <source>
        <dbReference type="ARBA" id="ARBA00023242"/>
    </source>
</evidence>
<comment type="catalytic activity">
    <reaction evidence="1">
        <text>Exonucleolytic cleavage of poly(A) to 5'-AMP.</text>
        <dbReference type="EC" id="3.1.13.4"/>
    </reaction>
</comment>
<dbReference type="RefSeq" id="XP_004254926.1">
    <property type="nucleotide sequence ID" value="XM_004254878.1"/>
</dbReference>
<evidence type="ECO:0000256" key="6">
    <source>
        <dbReference type="ARBA" id="ARBA00022490"/>
    </source>
</evidence>
<dbReference type="GO" id="GO:0046872">
    <property type="term" value="F:metal ion binding"/>
    <property type="evidence" value="ECO:0007669"/>
    <property type="project" value="UniProtKB-KW"/>
</dbReference>
<dbReference type="Pfam" id="PF04857">
    <property type="entry name" value="CAF1"/>
    <property type="match status" value="1"/>
</dbReference>
<dbReference type="EC" id="3.1.13.4" evidence="5"/>
<keyword evidence="13" id="KW-0804">Transcription</keyword>
<protein>
    <recommendedName>
        <fullName evidence="5">poly(A)-specific ribonuclease</fullName>
        <ecNumber evidence="5">3.1.13.4</ecNumber>
    </recommendedName>
</protein>
<keyword evidence="12" id="KW-0805">Transcription regulation</keyword>
<keyword evidence="6" id="KW-0963">Cytoplasm</keyword>
<comment type="subcellular location">
    <subcellularLocation>
        <location evidence="3">Cytoplasm</location>
    </subcellularLocation>
    <subcellularLocation>
        <location evidence="2">Nucleus</location>
    </subcellularLocation>
</comment>
<evidence type="ECO:0000313" key="16">
    <source>
        <dbReference type="Proteomes" id="UP000014680"/>
    </source>
</evidence>
<dbReference type="EMBL" id="KB206756">
    <property type="protein sequence ID" value="ELP88155.1"/>
    <property type="molecule type" value="Genomic_DNA"/>
</dbReference>
<evidence type="ECO:0000256" key="8">
    <source>
        <dbReference type="ARBA" id="ARBA00022723"/>
    </source>
</evidence>
<accession>A0A0A1U5M2</accession>
<evidence type="ECO:0000256" key="13">
    <source>
        <dbReference type="ARBA" id="ARBA00023163"/>
    </source>
</evidence>
<evidence type="ECO:0000313" key="15">
    <source>
        <dbReference type="EMBL" id="ELP88155.1"/>
    </source>
</evidence>
<keyword evidence="7" id="KW-0540">Nuclease</keyword>
<dbReference type="GO" id="GO:0005634">
    <property type="term" value="C:nucleus"/>
    <property type="evidence" value="ECO:0007669"/>
    <property type="project" value="UniProtKB-SubCell"/>
</dbReference>
<evidence type="ECO:0000256" key="10">
    <source>
        <dbReference type="ARBA" id="ARBA00022839"/>
    </source>
</evidence>
<organism evidence="15 16">
    <name type="scientific">Entamoeba invadens IP1</name>
    <dbReference type="NCBI Taxonomy" id="370355"/>
    <lineage>
        <taxon>Eukaryota</taxon>
        <taxon>Amoebozoa</taxon>
        <taxon>Evosea</taxon>
        <taxon>Archamoebae</taxon>
        <taxon>Mastigamoebida</taxon>
        <taxon>Entamoebidae</taxon>
        <taxon>Entamoeba</taxon>
    </lineage>
</organism>
<dbReference type="InterPro" id="IPR006941">
    <property type="entry name" value="RNase_CAF1"/>
</dbReference>
<dbReference type="InterPro" id="IPR039637">
    <property type="entry name" value="CNOT7/CNOT8/Pop2"/>
</dbReference>
<evidence type="ECO:0000256" key="9">
    <source>
        <dbReference type="ARBA" id="ARBA00022801"/>
    </source>
</evidence>
<dbReference type="Gene3D" id="3.30.420.10">
    <property type="entry name" value="Ribonuclease H-like superfamily/Ribonuclease H"/>
    <property type="match status" value="1"/>
</dbReference>
<proteinExistence type="inferred from homology"/>
<evidence type="ECO:0000256" key="1">
    <source>
        <dbReference type="ARBA" id="ARBA00001663"/>
    </source>
</evidence>
<name>A0A0A1U5M2_ENTIV</name>
<keyword evidence="11" id="KW-0694">RNA-binding</keyword>
<evidence type="ECO:0000256" key="5">
    <source>
        <dbReference type="ARBA" id="ARBA00012161"/>
    </source>
</evidence>
<gene>
    <name evidence="15" type="ORF">EIN_223680</name>
</gene>
<reference evidence="15 16" key="1">
    <citation type="submission" date="2012-10" db="EMBL/GenBank/DDBJ databases">
        <authorList>
            <person name="Zafar N."/>
            <person name="Inman J."/>
            <person name="Hall N."/>
            <person name="Lorenzi H."/>
            <person name="Caler E."/>
        </authorList>
    </citation>
    <scope>NUCLEOTIDE SEQUENCE [LARGE SCALE GENOMIC DNA]</scope>
    <source>
        <strain evidence="15 16">IP1</strain>
    </source>
</reference>
<dbReference type="OrthoDB" id="1164111at2759"/>
<keyword evidence="16" id="KW-1185">Reference proteome</keyword>
<evidence type="ECO:0000256" key="12">
    <source>
        <dbReference type="ARBA" id="ARBA00023015"/>
    </source>
</evidence>
<dbReference type="Proteomes" id="UP000014680">
    <property type="component" value="Unassembled WGS sequence"/>
</dbReference>